<accession>A0A1E5TBF7</accession>
<dbReference type="InterPro" id="IPR045851">
    <property type="entry name" value="AMP-bd_C_sf"/>
</dbReference>
<feature type="domain" description="AMP-dependent synthetase/ligase" evidence="1">
    <location>
        <begin position="38"/>
        <end position="371"/>
    </location>
</feature>
<dbReference type="EMBL" id="MDJD01000034">
    <property type="protein sequence ID" value="OEK08686.1"/>
    <property type="molecule type" value="Genomic_DNA"/>
</dbReference>
<dbReference type="PANTHER" id="PTHR45527">
    <property type="entry name" value="NONRIBOSOMAL PEPTIDE SYNTHETASE"/>
    <property type="match status" value="1"/>
</dbReference>
<evidence type="ECO:0000259" key="1">
    <source>
        <dbReference type="Pfam" id="PF00501"/>
    </source>
</evidence>
<dbReference type="GO" id="GO:0031177">
    <property type="term" value="F:phosphopantetheine binding"/>
    <property type="evidence" value="ECO:0007669"/>
    <property type="project" value="TreeGrafter"/>
</dbReference>
<dbReference type="Pfam" id="PF00501">
    <property type="entry name" value="AMP-binding"/>
    <property type="match status" value="1"/>
</dbReference>
<dbReference type="GO" id="GO:0044550">
    <property type="term" value="P:secondary metabolite biosynthetic process"/>
    <property type="evidence" value="ECO:0007669"/>
    <property type="project" value="TreeGrafter"/>
</dbReference>
<sequence length="520" mass="58278">MYLDNRLQNLTPREQIFFKRFGFGAKVELRFNCIHHAFESYAKAIPESIAVSHQGETITYKQLNYEANKLAKVLTRNGVRNGDNVGLFIKRSIPMVIGILAILKVGAAYVPKHISVVPEEQLKHIIRTASIKIVLTVSDYKKQIPIVNSSKNIFIDQIKEQFYDTGTLFIPERPIKPEDKAFIIFTSGTTGLANGVQVSHRNICNILLTSPGNLGMRPGLKVAQILNIAFDMAVWEVLGCLANGASLVIRGKNIQETAEQVDVIISTPTILSTLDVNKCKNVKVVAVAGEPCPEYLANKWGKFCAFYNSCGPTETTIVNTAQRYYPSDEFLTIGRPTPNNTVYILDKNREPSAIGEIGEMWAGGDCVSLGYVNNEKLNRERYVPDPFLGKGRKMFRTRDLGRWTVNGELEHFGRVDDQVKIKGFRVELDSVSNVLESIPVCKRAVTLKYDSKTLVAFVSPEIITEDQAKETVSKALPYYCIPERIIALKELPKTNRGKINKRLLMEIAKNQLEKKYDGNN</sequence>
<keyword evidence="3" id="KW-1185">Reference proteome</keyword>
<comment type="caution">
    <text evidence="2">The sequence shown here is derived from an EMBL/GenBank/DDBJ whole genome shotgun (WGS) entry which is preliminary data.</text>
</comment>
<dbReference type="GO" id="GO:0005737">
    <property type="term" value="C:cytoplasm"/>
    <property type="evidence" value="ECO:0007669"/>
    <property type="project" value="TreeGrafter"/>
</dbReference>
<name>A0A1E5TBF7_9FLAO</name>
<gene>
    <name evidence="2" type="ORF">A8C32_02810</name>
</gene>
<dbReference type="PANTHER" id="PTHR45527:SF1">
    <property type="entry name" value="FATTY ACID SYNTHASE"/>
    <property type="match status" value="1"/>
</dbReference>
<proteinExistence type="predicted"/>
<dbReference type="AlphaFoldDB" id="A0A1E5TBF7"/>
<organism evidence="2 3">
    <name type="scientific">Flavivirga aquatica</name>
    <dbReference type="NCBI Taxonomy" id="1849968"/>
    <lineage>
        <taxon>Bacteria</taxon>
        <taxon>Pseudomonadati</taxon>
        <taxon>Bacteroidota</taxon>
        <taxon>Flavobacteriia</taxon>
        <taxon>Flavobacteriales</taxon>
        <taxon>Flavobacteriaceae</taxon>
        <taxon>Flavivirga</taxon>
    </lineage>
</organism>
<dbReference type="GO" id="GO:0043041">
    <property type="term" value="P:amino acid activation for nonribosomal peptide biosynthetic process"/>
    <property type="evidence" value="ECO:0007669"/>
    <property type="project" value="TreeGrafter"/>
</dbReference>
<dbReference type="InterPro" id="IPR042099">
    <property type="entry name" value="ANL_N_sf"/>
</dbReference>
<dbReference type="SUPFAM" id="SSF56801">
    <property type="entry name" value="Acetyl-CoA synthetase-like"/>
    <property type="match status" value="1"/>
</dbReference>
<protein>
    <submittedName>
        <fullName evidence="2">Peptide synthetase</fullName>
    </submittedName>
</protein>
<dbReference type="Proteomes" id="UP000095713">
    <property type="component" value="Unassembled WGS sequence"/>
</dbReference>
<dbReference type="STRING" id="1849968.A8C32_02810"/>
<evidence type="ECO:0000313" key="2">
    <source>
        <dbReference type="EMBL" id="OEK08686.1"/>
    </source>
</evidence>
<dbReference type="NCBIfam" id="TIGR01733">
    <property type="entry name" value="AA-adenyl-dom"/>
    <property type="match status" value="1"/>
</dbReference>
<evidence type="ECO:0000313" key="3">
    <source>
        <dbReference type="Proteomes" id="UP000095713"/>
    </source>
</evidence>
<dbReference type="InterPro" id="IPR010071">
    <property type="entry name" value="AA_adenyl_dom"/>
</dbReference>
<dbReference type="Gene3D" id="3.40.50.12780">
    <property type="entry name" value="N-terminal domain of ligase-like"/>
    <property type="match status" value="1"/>
</dbReference>
<dbReference type="Gene3D" id="3.30.300.30">
    <property type="match status" value="1"/>
</dbReference>
<dbReference type="InterPro" id="IPR000873">
    <property type="entry name" value="AMP-dep_synth/lig_dom"/>
</dbReference>
<reference evidence="2 3" key="1">
    <citation type="submission" date="2016-05" db="EMBL/GenBank/DDBJ databases">
        <title>Draft Genome Sequence of Algibacter sp. Strain SK-16 Isolated from the Surface Water of Aburatsubo Inlet.</title>
        <authorList>
            <person name="Wong S.-K."/>
            <person name="Yoshizawa S."/>
            <person name="Nakajima Y."/>
            <person name="Ogura Y."/>
            <person name="Tetsuya H."/>
            <person name="Hamasaki K."/>
        </authorList>
    </citation>
    <scope>NUCLEOTIDE SEQUENCE [LARGE SCALE GENOMIC DNA]</scope>
    <source>
        <strain evidence="2 3">SK-16</strain>
    </source>
</reference>